<evidence type="ECO:0000313" key="4">
    <source>
        <dbReference type="Proteomes" id="UP001500305"/>
    </source>
</evidence>
<feature type="signal peptide" evidence="2">
    <location>
        <begin position="1"/>
        <end position="29"/>
    </location>
</feature>
<keyword evidence="1" id="KW-0472">Membrane</keyword>
<keyword evidence="1" id="KW-0812">Transmembrane</keyword>
<keyword evidence="2" id="KW-0732">Signal</keyword>
<evidence type="ECO:0000313" key="3">
    <source>
        <dbReference type="EMBL" id="GAA2270812.1"/>
    </source>
</evidence>
<keyword evidence="4" id="KW-1185">Reference proteome</keyword>
<comment type="caution">
    <text evidence="3">The sequence shown here is derived from an EMBL/GenBank/DDBJ whole genome shotgun (WGS) entry which is preliminary data.</text>
</comment>
<organism evidence="3 4">
    <name type="scientific">Kitasatospora cystarginea</name>
    <dbReference type="NCBI Taxonomy" id="58350"/>
    <lineage>
        <taxon>Bacteria</taxon>
        <taxon>Bacillati</taxon>
        <taxon>Actinomycetota</taxon>
        <taxon>Actinomycetes</taxon>
        <taxon>Kitasatosporales</taxon>
        <taxon>Streptomycetaceae</taxon>
        <taxon>Kitasatospora</taxon>
    </lineage>
</organism>
<dbReference type="EMBL" id="BAAATR010000041">
    <property type="protein sequence ID" value="GAA2270812.1"/>
    <property type="molecule type" value="Genomic_DNA"/>
</dbReference>
<evidence type="ECO:0000256" key="1">
    <source>
        <dbReference type="SAM" id="Phobius"/>
    </source>
</evidence>
<dbReference type="Proteomes" id="UP001500305">
    <property type="component" value="Unassembled WGS sequence"/>
</dbReference>
<name>A0ABP5RQE3_9ACTN</name>
<accession>A0ABP5RQE3</accession>
<sequence length="133" mass="14222">MRSLRWLRVRHSLLLVCAGWACTVPVTLADDDIRDVVSQCHDSPGAPFYVLPLAWAGLVLGIAAICLGGWQLVTVLRDKSRRLGPGHALLCAVLPLAVVAALVQAVAVQVATHDTGPQRNHCAGSARLIAEFR</sequence>
<dbReference type="RefSeq" id="WP_344640215.1">
    <property type="nucleotide sequence ID" value="NZ_BAAATR010000041.1"/>
</dbReference>
<feature type="transmembrane region" description="Helical" evidence="1">
    <location>
        <begin position="53"/>
        <end position="76"/>
    </location>
</feature>
<feature type="chain" id="PRO_5046186364" evidence="2">
    <location>
        <begin position="30"/>
        <end position="133"/>
    </location>
</feature>
<gene>
    <name evidence="3" type="ORF">GCM10010430_65800</name>
</gene>
<protein>
    <submittedName>
        <fullName evidence="3">Uncharacterized protein</fullName>
    </submittedName>
</protein>
<feature type="transmembrane region" description="Helical" evidence="1">
    <location>
        <begin position="88"/>
        <end position="111"/>
    </location>
</feature>
<evidence type="ECO:0000256" key="2">
    <source>
        <dbReference type="SAM" id="SignalP"/>
    </source>
</evidence>
<proteinExistence type="predicted"/>
<keyword evidence="1" id="KW-1133">Transmembrane helix</keyword>
<reference evidence="4" key="1">
    <citation type="journal article" date="2019" name="Int. J. Syst. Evol. Microbiol.">
        <title>The Global Catalogue of Microorganisms (GCM) 10K type strain sequencing project: providing services to taxonomists for standard genome sequencing and annotation.</title>
        <authorList>
            <consortium name="The Broad Institute Genomics Platform"/>
            <consortium name="The Broad Institute Genome Sequencing Center for Infectious Disease"/>
            <person name="Wu L."/>
            <person name="Ma J."/>
        </authorList>
    </citation>
    <scope>NUCLEOTIDE SEQUENCE [LARGE SCALE GENOMIC DNA]</scope>
    <source>
        <strain evidence="4">JCM 7356</strain>
    </source>
</reference>